<evidence type="ECO:0000259" key="5">
    <source>
        <dbReference type="PROSITE" id="PS50110"/>
    </source>
</evidence>
<organism evidence="6 7">
    <name type="scientific">Niveispirillum lacus</name>
    <dbReference type="NCBI Taxonomy" id="1981099"/>
    <lineage>
        <taxon>Bacteria</taxon>
        <taxon>Pseudomonadati</taxon>
        <taxon>Pseudomonadota</taxon>
        <taxon>Alphaproteobacteria</taxon>
        <taxon>Rhodospirillales</taxon>
        <taxon>Azospirillaceae</taxon>
        <taxon>Niveispirillum</taxon>
    </lineage>
</organism>
<protein>
    <submittedName>
        <fullName evidence="6">DNA-binding response regulator</fullName>
    </submittedName>
</protein>
<keyword evidence="2 6" id="KW-0238">DNA-binding</keyword>
<name>A0A255YQ83_9PROT</name>
<dbReference type="InterPro" id="IPR011006">
    <property type="entry name" value="CheY-like_superfamily"/>
</dbReference>
<sequence length="233" mass="24840">MSTQTVMLIDANKLFREGLSRLLLDVSFQVTAEFASVDEAIGEPAVQADLVLVDPGEDATALTRIGPLRQQRPDTPLVILTGSLDARRLTQALEAGISGYLMKDMSADALAQSLRLVMMGEKVFPTHLAELLLSGQVQPQPATEITALRKGLSQRETQILRCLIDGDSNKIIASSLGITEATVKVHLKSLLRKINAVNRTQAAIWAMNNGLGQAEVTQAANSDGPATIGVATA</sequence>
<dbReference type="SMART" id="SM00421">
    <property type="entry name" value="HTH_LUXR"/>
    <property type="match status" value="1"/>
</dbReference>
<dbReference type="GO" id="GO:0006355">
    <property type="term" value="P:regulation of DNA-templated transcription"/>
    <property type="evidence" value="ECO:0007669"/>
    <property type="project" value="InterPro"/>
</dbReference>
<proteinExistence type="predicted"/>
<evidence type="ECO:0000313" key="7">
    <source>
        <dbReference type="Proteomes" id="UP000216998"/>
    </source>
</evidence>
<dbReference type="GO" id="GO:0003677">
    <property type="term" value="F:DNA binding"/>
    <property type="evidence" value="ECO:0007669"/>
    <property type="project" value="UniProtKB-KW"/>
</dbReference>
<dbReference type="PROSITE" id="PS50043">
    <property type="entry name" value="HTH_LUXR_2"/>
    <property type="match status" value="1"/>
</dbReference>
<comment type="caution">
    <text evidence="6">The sequence shown here is derived from an EMBL/GenBank/DDBJ whole genome shotgun (WGS) entry which is preliminary data.</text>
</comment>
<dbReference type="RefSeq" id="WP_094458053.1">
    <property type="nucleotide sequence ID" value="NZ_NOXU01000032.1"/>
</dbReference>
<dbReference type="Gene3D" id="3.40.50.2300">
    <property type="match status" value="1"/>
</dbReference>
<evidence type="ECO:0000256" key="3">
    <source>
        <dbReference type="PROSITE-ProRule" id="PRU00169"/>
    </source>
</evidence>
<evidence type="ECO:0000256" key="2">
    <source>
        <dbReference type="ARBA" id="ARBA00023125"/>
    </source>
</evidence>
<dbReference type="PANTHER" id="PTHR45566:SF2">
    <property type="entry name" value="NARL SUBFAMILY"/>
    <property type="match status" value="1"/>
</dbReference>
<evidence type="ECO:0000259" key="4">
    <source>
        <dbReference type="PROSITE" id="PS50043"/>
    </source>
</evidence>
<dbReference type="Pfam" id="PF00072">
    <property type="entry name" value="Response_reg"/>
    <property type="match status" value="1"/>
</dbReference>
<accession>A0A255YQ83</accession>
<dbReference type="AlphaFoldDB" id="A0A255YQ83"/>
<dbReference type="CDD" id="cd06170">
    <property type="entry name" value="LuxR_C_like"/>
    <property type="match status" value="1"/>
</dbReference>
<dbReference type="PANTHER" id="PTHR45566">
    <property type="entry name" value="HTH-TYPE TRANSCRIPTIONAL REGULATOR YHJB-RELATED"/>
    <property type="match status" value="1"/>
</dbReference>
<keyword evidence="7" id="KW-1185">Reference proteome</keyword>
<dbReference type="PROSITE" id="PS50110">
    <property type="entry name" value="RESPONSE_REGULATORY"/>
    <property type="match status" value="1"/>
</dbReference>
<dbReference type="SMART" id="SM00448">
    <property type="entry name" value="REC"/>
    <property type="match status" value="1"/>
</dbReference>
<dbReference type="CDD" id="cd17535">
    <property type="entry name" value="REC_NarL-like"/>
    <property type="match status" value="1"/>
</dbReference>
<feature type="domain" description="HTH luxR-type" evidence="4">
    <location>
        <begin position="145"/>
        <end position="210"/>
    </location>
</feature>
<keyword evidence="1 3" id="KW-0597">Phosphoprotein</keyword>
<dbReference type="OrthoDB" id="7826527at2"/>
<dbReference type="PROSITE" id="PS00622">
    <property type="entry name" value="HTH_LUXR_1"/>
    <property type="match status" value="1"/>
</dbReference>
<dbReference type="SUPFAM" id="SSF46894">
    <property type="entry name" value="C-terminal effector domain of the bipartite response regulators"/>
    <property type="match status" value="1"/>
</dbReference>
<dbReference type="InterPro" id="IPR058245">
    <property type="entry name" value="NreC/VraR/RcsB-like_REC"/>
</dbReference>
<dbReference type="GO" id="GO:0000160">
    <property type="term" value="P:phosphorelay signal transduction system"/>
    <property type="evidence" value="ECO:0007669"/>
    <property type="project" value="InterPro"/>
</dbReference>
<feature type="domain" description="Response regulatory" evidence="5">
    <location>
        <begin position="5"/>
        <end position="118"/>
    </location>
</feature>
<dbReference type="SUPFAM" id="SSF52172">
    <property type="entry name" value="CheY-like"/>
    <property type="match status" value="1"/>
</dbReference>
<gene>
    <name evidence="6" type="ORF">CHU95_19645</name>
</gene>
<dbReference type="PRINTS" id="PR00038">
    <property type="entry name" value="HTHLUXR"/>
</dbReference>
<dbReference type="InterPro" id="IPR016032">
    <property type="entry name" value="Sig_transdc_resp-reg_C-effctor"/>
</dbReference>
<evidence type="ECO:0000256" key="1">
    <source>
        <dbReference type="ARBA" id="ARBA00022553"/>
    </source>
</evidence>
<dbReference type="InterPro" id="IPR000792">
    <property type="entry name" value="Tscrpt_reg_LuxR_C"/>
</dbReference>
<dbReference type="Proteomes" id="UP000216998">
    <property type="component" value="Unassembled WGS sequence"/>
</dbReference>
<evidence type="ECO:0000313" key="6">
    <source>
        <dbReference type="EMBL" id="OYQ31378.1"/>
    </source>
</evidence>
<feature type="modified residue" description="4-aspartylphosphate" evidence="3">
    <location>
        <position position="54"/>
    </location>
</feature>
<dbReference type="Pfam" id="PF00196">
    <property type="entry name" value="GerE"/>
    <property type="match status" value="1"/>
</dbReference>
<dbReference type="InterPro" id="IPR051015">
    <property type="entry name" value="EvgA-like"/>
</dbReference>
<dbReference type="InterPro" id="IPR001789">
    <property type="entry name" value="Sig_transdc_resp-reg_receiver"/>
</dbReference>
<dbReference type="EMBL" id="NOXU01000032">
    <property type="protein sequence ID" value="OYQ31378.1"/>
    <property type="molecule type" value="Genomic_DNA"/>
</dbReference>
<reference evidence="6 7" key="1">
    <citation type="submission" date="2017-07" db="EMBL/GenBank/DDBJ databases">
        <title>Niveispirillum cyanobacteriorum sp. nov., isolated from cyanobacterial aggregates in a eutrophic lake.</title>
        <authorList>
            <person name="Cai H."/>
        </authorList>
    </citation>
    <scope>NUCLEOTIDE SEQUENCE [LARGE SCALE GENOMIC DNA]</scope>
    <source>
        <strain evidence="7">TH1-14</strain>
    </source>
</reference>